<feature type="domain" description="SMP" evidence="3">
    <location>
        <begin position="80"/>
        <end position="138"/>
    </location>
</feature>
<organism evidence="4 5">
    <name type="scientific">Kingdonia uniflora</name>
    <dbReference type="NCBI Taxonomy" id="39325"/>
    <lineage>
        <taxon>Eukaryota</taxon>
        <taxon>Viridiplantae</taxon>
        <taxon>Streptophyta</taxon>
        <taxon>Embryophyta</taxon>
        <taxon>Tracheophyta</taxon>
        <taxon>Spermatophyta</taxon>
        <taxon>Magnoliopsida</taxon>
        <taxon>Ranunculales</taxon>
        <taxon>Circaeasteraceae</taxon>
        <taxon>Kingdonia</taxon>
    </lineage>
</organism>
<keyword evidence="5" id="KW-1185">Reference proteome</keyword>
<comment type="similarity">
    <text evidence="1">Belongs to the LEA type SMP family.</text>
</comment>
<feature type="domain" description="SMP" evidence="3">
    <location>
        <begin position="27"/>
        <end position="72"/>
    </location>
</feature>
<evidence type="ECO:0000313" key="4">
    <source>
        <dbReference type="EMBL" id="KAF6171149.1"/>
    </source>
</evidence>
<dbReference type="InterPro" id="IPR007011">
    <property type="entry name" value="LEA_SMP_dom"/>
</dbReference>
<dbReference type="InterPro" id="IPR042971">
    <property type="entry name" value="LEA_SMP"/>
</dbReference>
<evidence type="ECO:0000313" key="5">
    <source>
        <dbReference type="Proteomes" id="UP000541444"/>
    </source>
</evidence>
<dbReference type="Proteomes" id="UP000541444">
    <property type="component" value="Unassembled WGS sequence"/>
</dbReference>
<dbReference type="PANTHER" id="PTHR31174">
    <property type="entry name" value="SEED MATURATION FAMILY PROTEIN"/>
    <property type="match status" value="1"/>
</dbReference>
<name>A0A7J7NVG2_9MAGN</name>
<dbReference type="PANTHER" id="PTHR31174:SF7">
    <property type="entry name" value="LATE EMBRYOGENESIS ABUNDANT PROTEIN 31-RELATED"/>
    <property type="match status" value="1"/>
</dbReference>
<keyword evidence="2" id="KW-0677">Repeat</keyword>
<sequence>MQSAANQNERRGVVGHYEGVTITEIGLPGGRVVTEVIAGQVVGQHAEATPVTVAAPGGVGATAQSAATYNARIVRDDNKTKLGDVLTDAASKLPRDKPVTRQDAEGVMGAELRKNLNLTTHPSGVTTTVVAVARLNENR</sequence>
<dbReference type="EMBL" id="JACGCM010000522">
    <property type="protein sequence ID" value="KAF6171149.1"/>
    <property type="molecule type" value="Genomic_DNA"/>
</dbReference>
<protein>
    <recommendedName>
        <fullName evidence="3">SMP domain-containing protein</fullName>
    </recommendedName>
</protein>
<dbReference type="Pfam" id="PF04927">
    <property type="entry name" value="SMP"/>
    <property type="match status" value="2"/>
</dbReference>
<accession>A0A7J7NVG2</accession>
<comment type="caution">
    <text evidence="4">The sequence shown here is derived from an EMBL/GenBank/DDBJ whole genome shotgun (WGS) entry which is preliminary data.</text>
</comment>
<dbReference type="OrthoDB" id="2014755at2759"/>
<evidence type="ECO:0000256" key="2">
    <source>
        <dbReference type="ARBA" id="ARBA00022737"/>
    </source>
</evidence>
<reference evidence="4 5" key="1">
    <citation type="journal article" date="2020" name="IScience">
        <title>Genome Sequencing of the Endangered Kingdonia uniflora (Circaeasteraceae, Ranunculales) Reveals Potential Mechanisms of Evolutionary Specialization.</title>
        <authorList>
            <person name="Sun Y."/>
            <person name="Deng T."/>
            <person name="Zhang A."/>
            <person name="Moore M.J."/>
            <person name="Landis J.B."/>
            <person name="Lin N."/>
            <person name="Zhang H."/>
            <person name="Zhang X."/>
            <person name="Huang J."/>
            <person name="Zhang X."/>
            <person name="Sun H."/>
            <person name="Wang H."/>
        </authorList>
    </citation>
    <scope>NUCLEOTIDE SEQUENCE [LARGE SCALE GENOMIC DNA]</scope>
    <source>
        <strain evidence="4">TB1705</strain>
        <tissue evidence="4">Leaf</tissue>
    </source>
</reference>
<evidence type="ECO:0000256" key="1">
    <source>
        <dbReference type="ARBA" id="ARBA00010733"/>
    </source>
</evidence>
<evidence type="ECO:0000259" key="3">
    <source>
        <dbReference type="Pfam" id="PF04927"/>
    </source>
</evidence>
<gene>
    <name evidence="4" type="ORF">GIB67_012223</name>
</gene>
<dbReference type="AlphaFoldDB" id="A0A7J7NVG2"/>
<proteinExistence type="inferred from homology"/>